<protein>
    <submittedName>
        <fullName evidence="3">Tetratricopeptide repeat protein</fullName>
    </submittedName>
</protein>
<dbReference type="InterPro" id="IPR019734">
    <property type="entry name" value="TPR_rpt"/>
</dbReference>
<evidence type="ECO:0000313" key="3">
    <source>
        <dbReference type="EMBL" id="NSL85974.1"/>
    </source>
</evidence>
<dbReference type="InterPro" id="IPR011990">
    <property type="entry name" value="TPR-like_helical_dom_sf"/>
</dbReference>
<dbReference type="Proteomes" id="UP000281028">
    <property type="component" value="Unassembled WGS sequence"/>
</dbReference>
<evidence type="ECO:0000256" key="2">
    <source>
        <dbReference type="ARBA" id="ARBA00022803"/>
    </source>
</evidence>
<name>A0A433W993_9BACT</name>
<dbReference type="PANTHER" id="PTHR44186">
    <property type="match status" value="1"/>
</dbReference>
<reference evidence="3" key="1">
    <citation type="submission" date="2020-05" db="EMBL/GenBank/DDBJ databases">
        <title>Chitinophaga laudate sp. nov., isolated from a tropical peat swamp.</title>
        <authorList>
            <person name="Goh C.B.S."/>
            <person name="Lee M.S."/>
            <person name="Parimannan S."/>
            <person name="Pasbakhsh P."/>
            <person name="Yule C.M."/>
            <person name="Rajandas H."/>
            <person name="Loke S."/>
            <person name="Croft L."/>
            <person name="Tan J.B.L."/>
        </authorList>
    </citation>
    <scope>NUCLEOTIDE SEQUENCE</scope>
    <source>
        <strain evidence="3">Mgbs1</strain>
    </source>
</reference>
<keyword evidence="2" id="KW-0802">TPR repeat</keyword>
<organism evidence="3 4">
    <name type="scientific">Chitinophaga solisilvae</name>
    <dbReference type="NCBI Taxonomy" id="1233460"/>
    <lineage>
        <taxon>Bacteria</taxon>
        <taxon>Pseudomonadati</taxon>
        <taxon>Bacteroidota</taxon>
        <taxon>Chitinophagia</taxon>
        <taxon>Chitinophagales</taxon>
        <taxon>Chitinophagaceae</taxon>
        <taxon>Chitinophaga</taxon>
    </lineage>
</organism>
<dbReference type="SUPFAM" id="SSF48452">
    <property type="entry name" value="TPR-like"/>
    <property type="match status" value="1"/>
</dbReference>
<evidence type="ECO:0000256" key="1">
    <source>
        <dbReference type="ARBA" id="ARBA00022737"/>
    </source>
</evidence>
<dbReference type="EMBL" id="RIAR02000001">
    <property type="protein sequence ID" value="NSL85974.1"/>
    <property type="molecule type" value="Genomic_DNA"/>
</dbReference>
<dbReference type="Pfam" id="PF14559">
    <property type="entry name" value="TPR_19"/>
    <property type="match status" value="1"/>
</dbReference>
<dbReference type="RefSeq" id="WP_127044440.1">
    <property type="nucleotide sequence ID" value="NZ_JAABOK010000008.1"/>
</dbReference>
<comment type="caution">
    <text evidence="3">The sequence shown here is derived from an EMBL/GenBank/DDBJ whole genome shotgun (WGS) entry which is preliminary data.</text>
</comment>
<gene>
    <name evidence="3" type="ORF">ECE50_003965</name>
</gene>
<sequence>MQLIPCILITCLLYANTSDARQKDSLLAREKCIAALAFMESGDPAQSVPLLQEAIRLDPGNEMYVYEMAAARYALQEYDKAITVLQPLTRQKPASPLVYVLLGHCYDDSGKRSKARETYDRALQLFPEAGNLYTERGMLEMQAKEYERALIYFETGILASPMHAANYYWASKLFCNSSEKVWGMIYGEVFLNLEKRNPSRIREISKLLYLTYKSDVHFPGDTAVTVDFSRGHDIAGVLWSDAPGELTPSFRTPYSTGIYQPFLLEALQGEKIISLPSLHRARTRFLSMYELREKQQEATPLFDYQLKVRAAGFLEAYNYWILGFGDERDFEVWRLSNPALFRNFLTWQQEHPLVVTDTSRVFRRR</sequence>
<evidence type="ECO:0000313" key="4">
    <source>
        <dbReference type="Proteomes" id="UP000281028"/>
    </source>
</evidence>
<keyword evidence="1" id="KW-0677">Repeat</keyword>
<keyword evidence="4" id="KW-1185">Reference proteome</keyword>
<dbReference type="AlphaFoldDB" id="A0A433W993"/>
<accession>A0A433W993</accession>
<dbReference type="PANTHER" id="PTHR44186:SF1">
    <property type="entry name" value="BARDET-BIEDL SYNDROME 4 PROTEIN"/>
    <property type="match status" value="1"/>
</dbReference>
<dbReference type="PROSITE" id="PS50005">
    <property type="entry name" value="TPR"/>
    <property type="match status" value="2"/>
</dbReference>
<dbReference type="Pfam" id="PF13432">
    <property type="entry name" value="TPR_16"/>
    <property type="match status" value="1"/>
</dbReference>
<dbReference type="Gene3D" id="1.25.40.10">
    <property type="entry name" value="Tetratricopeptide repeat domain"/>
    <property type="match status" value="1"/>
</dbReference>
<dbReference type="SMART" id="SM00028">
    <property type="entry name" value="TPR"/>
    <property type="match status" value="3"/>
</dbReference>
<dbReference type="OrthoDB" id="793001at2"/>
<proteinExistence type="predicted"/>